<dbReference type="CDD" id="cd06578">
    <property type="entry name" value="HemD"/>
    <property type="match status" value="1"/>
</dbReference>
<evidence type="ECO:0000313" key="3">
    <source>
        <dbReference type="Proteomes" id="UP000419743"/>
    </source>
</evidence>
<reference evidence="2 3" key="1">
    <citation type="submission" date="2019-11" db="EMBL/GenBank/DDBJ databases">
        <authorList>
            <person name="Criscuolo A."/>
        </authorList>
    </citation>
    <scope>NUCLEOTIDE SEQUENCE [LARGE SCALE GENOMIC DNA]</scope>
    <source>
        <strain evidence="2">CIP111667</strain>
    </source>
</reference>
<dbReference type="Pfam" id="PF02602">
    <property type="entry name" value="HEM4"/>
    <property type="match status" value="1"/>
</dbReference>
<sequence>MTLAGRTVLVPRGGSWGERVCDLLAERGATGWVVPLVDTRPLHTAQVRGALDRLAAGGYDWLVVTSAATVGVLDASTDVLAKVAAVGPATAAALEGAGFAVDLVPESDFSAEGLLQAWELAGIEAVSRRASAIPSPSRVLVLHSELARDTLADGLSERGHWVDSVVGYRVEELAVEGATAADLAAGRADAALVTSGSVAKSLARFDLPAAMTIACLGPVTAQDAAAVGLRADVVAPERTIEALIRALEDVS</sequence>
<dbReference type="PANTHER" id="PTHR40082:SF1">
    <property type="entry name" value="BLR5956 PROTEIN"/>
    <property type="match status" value="1"/>
</dbReference>
<evidence type="ECO:0000313" key="2">
    <source>
        <dbReference type="EMBL" id="VZO38939.1"/>
    </source>
</evidence>
<organism evidence="2 3">
    <name type="scientific">Occultella aeris</name>
    <dbReference type="NCBI Taxonomy" id="2761496"/>
    <lineage>
        <taxon>Bacteria</taxon>
        <taxon>Bacillati</taxon>
        <taxon>Actinomycetota</taxon>
        <taxon>Actinomycetes</taxon>
        <taxon>Micrococcales</taxon>
        <taxon>Ruaniaceae</taxon>
        <taxon>Occultella</taxon>
    </lineage>
</organism>
<dbReference type="SUPFAM" id="SSF69618">
    <property type="entry name" value="HemD-like"/>
    <property type="match status" value="1"/>
</dbReference>
<accession>A0A7M4DNC7</accession>
<protein>
    <submittedName>
        <fullName evidence="2">Uroporphyrinogen-III synthase</fullName>
    </submittedName>
</protein>
<dbReference type="InterPro" id="IPR036108">
    <property type="entry name" value="4pyrrol_syn_uPrphyn_synt_sf"/>
</dbReference>
<dbReference type="EMBL" id="CACRYJ010000053">
    <property type="protein sequence ID" value="VZO38939.1"/>
    <property type="molecule type" value="Genomic_DNA"/>
</dbReference>
<name>A0A7M4DNC7_9MICO</name>
<keyword evidence="3" id="KW-1185">Reference proteome</keyword>
<dbReference type="GO" id="GO:0006780">
    <property type="term" value="P:uroporphyrinogen III biosynthetic process"/>
    <property type="evidence" value="ECO:0007669"/>
    <property type="project" value="InterPro"/>
</dbReference>
<feature type="domain" description="Tetrapyrrole biosynthesis uroporphyrinogen III synthase" evidence="1">
    <location>
        <begin position="23"/>
        <end position="244"/>
    </location>
</feature>
<dbReference type="PANTHER" id="PTHR40082">
    <property type="entry name" value="BLR5956 PROTEIN"/>
    <property type="match status" value="1"/>
</dbReference>
<dbReference type="InterPro" id="IPR039793">
    <property type="entry name" value="UROS/Hem4"/>
</dbReference>
<dbReference type="AlphaFoldDB" id="A0A7M4DNC7"/>
<dbReference type="Proteomes" id="UP000419743">
    <property type="component" value="Unassembled WGS sequence"/>
</dbReference>
<gene>
    <name evidence="2" type="ORF">HALOF300_03657</name>
</gene>
<dbReference type="GO" id="GO:0004852">
    <property type="term" value="F:uroporphyrinogen-III synthase activity"/>
    <property type="evidence" value="ECO:0007669"/>
    <property type="project" value="InterPro"/>
</dbReference>
<comment type="caution">
    <text evidence="2">The sequence shown here is derived from an EMBL/GenBank/DDBJ whole genome shotgun (WGS) entry which is preliminary data.</text>
</comment>
<dbReference type="RefSeq" id="WP_156742309.1">
    <property type="nucleotide sequence ID" value="NZ_CACRYJ010000053.1"/>
</dbReference>
<evidence type="ECO:0000259" key="1">
    <source>
        <dbReference type="Pfam" id="PF02602"/>
    </source>
</evidence>
<proteinExistence type="predicted"/>
<dbReference type="InterPro" id="IPR003754">
    <property type="entry name" value="4pyrrol_synth_uPrphyn_synth"/>
</dbReference>
<dbReference type="Gene3D" id="3.40.50.10090">
    <property type="match status" value="2"/>
</dbReference>